<evidence type="ECO:0000259" key="10">
    <source>
        <dbReference type="SMART" id="SM00220"/>
    </source>
</evidence>
<dbReference type="GO" id="GO:0003676">
    <property type="term" value="F:nucleic acid binding"/>
    <property type="evidence" value="ECO:0007669"/>
    <property type="project" value="InterPro"/>
</dbReference>
<dbReference type="AlphaFoldDB" id="A0AAD9MZK5"/>
<dbReference type="EC" id="2.7.11.1" evidence="1"/>
<feature type="coiled-coil region" evidence="7">
    <location>
        <begin position="265"/>
        <end position="354"/>
    </location>
</feature>
<dbReference type="InterPro" id="IPR011009">
    <property type="entry name" value="Kinase-like_dom_sf"/>
</dbReference>
<keyword evidence="9" id="KW-0812">Transmembrane</keyword>
<keyword evidence="12" id="KW-1185">Reference proteome</keyword>
<feature type="transmembrane region" description="Helical" evidence="9">
    <location>
        <begin position="81"/>
        <end position="105"/>
    </location>
</feature>
<dbReference type="PANTHER" id="PTHR11042">
    <property type="entry name" value="EUKARYOTIC TRANSLATION INITIATION FACTOR 2-ALPHA KINASE EIF2-ALPHA KINASE -RELATED"/>
    <property type="match status" value="1"/>
</dbReference>
<feature type="non-terminal residue" evidence="11">
    <location>
        <position position="441"/>
    </location>
</feature>
<dbReference type="PANTHER" id="PTHR11042:SF160">
    <property type="entry name" value="EUKARYOTIC TRANSLATION INITIATION FACTOR 2-ALPHA KINASE 1"/>
    <property type="match status" value="1"/>
</dbReference>
<dbReference type="EMBL" id="JAODUO010002859">
    <property type="protein sequence ID" value="KAK2149978.1"/>
    <property type="molecule type" value="Genomic_DNA"/>
</dbReference>
<keyword evidence="5" id="KW-0418">Kinase</keyword>
<dbReference type="Gene3D" id="3.30.420.10">
    <property type="entry name" value="Ribonuclease H-like superfamily/Ribonuclease H"/>
    <property type="match status" value="1"/>
</dbReference>
<evidence type="ECO:0000256" key="4">
    <source>
        <dbReference type="ARBA" id="ARBA00022741"/>
    </source>
</evidence>
<accession>A0AAD9MZK5</accession>
<name>A0AAD9MZK5_RIDPI</name>
<dbReference type="SUPFAM" id="SSF53098">
    <property type="entry name" value="Ribonuclease H-like"/>
    <property type="match status" value="1"/>
</dbReference>
<keyword evidence="7" id="KW-0175">Coiled coil</keyword>
<keyword evidence="4" id="KW-0547">Nucleotide-binding</keyword>
<dbReference type="GO" id="GO:0005524">
    <property type="term" value="F:ATP binding"/>
    <property type="evidence" value="ECO:0007669"/>
    <property type="project" value="UniProtKB-KW"/>
</dbReference>
<feature type="transmembrane region" description="Helical" evidence="9">
    <location>
        <begin position="117"/>
        <end position="140"/>
    </location>
</feature>
<evidence type="ECO:0000256" key="2">
    <source>
        <dbReference type="ARBA" id="ARBA00022527"/>
    </source>
</evidence>
<evidence type="ECO:0000256" key="7">
    <source>
        <dbReference type="SAM" id="Coils"/>
    </source>
</evidence>
<evidence type="ECO:0000256" key="5">
    <source>
        <dbReference type="ARBA" id="ARBA00022777"/>
    </source>
</evidence>
<dbReference type="SMART" id="SM00220">
    <property type="entry name" value="S_TKc"/>
    <property type="match status" value="1"/>
</dbReference>
<reference evidence="11" key="1">
    <citation type="journal article" date="2023" name="Mol. Biol. Evol.">
        <title>Third-Generation Sequencing Reveals the Adaptive Role of the Epigenome in Three Deep-Sea Polychaetes.</title>
        <authorList>
            <person name="Perez M."/>
            <person name="Aroh O."/>
            <person name="Sun Y."/>
            <person name="Lan Y."/>
            <person name="Juniper S.K."/>
            <person name="Young C.R."/>
            <person name="Angers B."/>
            <person name="Qian P.Y."/>
        </authorList>
    </citation>
    <scope>NUCLEOTIDE SEQUENCE</scope>
    <source>
        <strain evidence="11">R07B-5</strain>
    </source>
</reference>
<keyword evidence="2" id="KW-0723">Serine/threonine-protein kinase</keyword>
<keyword evidence="3" id="KW-0808">Transferase</keyword>
<dbReference type="SUPFAM" id="SSF56112">
    <property type="entry name" value="Protein kinase-like (PK-like)"/>
    <property type="match status" value="1"/>
</dbReference>
<evidence type="ECO:0000256" key="8">
    <source>
        <dbReference type="SAM" id="MobiDB-lite"/>
    </source>
</evidence>
<proteinExistence type="predicted"/>
<keyword evidence="9" id="KW-0472">Membrane</keyword>
<feature type="region of interest" description="Disordered" evidence="8">
    <location>
        <begin position="397"/>
        <end position="441"/>
    </location>
</feature>
<feature type="transmembrane region" description="Helical" evidence="9">
    <location>
        <begin position="12"/>
        <end position="40"/>
    </location>
</feature>
<dbReference type="Gene3D" id="1.10.510.10">
    <property type="entry name" value="Transferase(Phosphotransferase) domain 1"/>
    <property type="match status" value="1"/>
</dbReference>
<dbReference type="Proteomes" id="UP001209878">
    <property type="component" value="Unassembled WGS sequence"/>
</dbReference>
<evidence type="ECO:0000313" key="12">
    <source>
        <dbReference type="Proteomes" id="UP001209878"/>
    </source>
</evidence>
<dbReference type="InterPro" id="IPR036397">
    <property type="entry name" value="RNaseH_sf"/>
</dbReference>
<feature type="compositionally biased region" description="Basic and acidic residues" evidence="8">
    <location>
        <begin position="417"/>
        <end position="426"/>
    </location>
</feature>
<evidence type="ECO:0000256" key="3">
    <source>
        <dbReference type="ARBA" id="ARBA00022679"/>
    </source>
</evidence>
<gene>
    <name evidence="11" type="ORF">NP493_2862g00002</name>
</gene>
<dbReference type="Pfam" id="PF00069">
    <property type="entry name" value="Pkinase"/>
    <property type="match status" value="1"/>
</dbReference>
<dbReference type="InterPro" id="IPR000719">
    <property type="entry name" value="Prot_kinase_dom"/>
</dbReference>
<evidence type="ECO:0000256" key="9">
    <source>
        <dbReference type="SAM" id="Phobius"/>
    </source>
</evidence>
<organism evidence="11 12">
    <name type="scientific">Ridgeia piscesae</name>
    <name type="common">Tubeworm</name>
    <dbReference type="NCBI Taxonomy" id="27915"/>
    <lineage>
        <taxon>Eukaryota</taxon>
        <taxon>Metazoa</taxon>
        <taxon>Spiralia</taxon>
        <taxon>Lophotrochozoa</taxon>
        <taxon>Annelida</taxon>
        <taxon>Polychaeta</taxon>
        <taxon>Sedentaria</taxon>
        <taxon>Canalipalpata</taxon>
        <taxon>Sabellida</taxon>
        <taxon>Siboglinidae</taxon>
        <taxon>Ridgeia</taxon>
    </lineage>
</organism>
<keyword evidence="6" id="KW-0067">ATP-binding</keyword>
<evidence type="ECO:0000256" key="1">
    <source>
        <dbReference type="ARBA" id="ARBA00012513"/>
    </source>
</evidence>
<evidence type="ECO:0000256" key="6">
    <source>
        <dbReference type="ARBA" id="ARBA00022840"/>
    </source>
</evidence>
<feature type="domain" description="Protein kinase" evidence="10">
    <location>
        <begin position="32"/>
        <end position="250"/>
    </location>
</feature>
<comment type="caution">
    <text evidence="11">The sequence shown here is derived from an EMBL/GenBank/DDBJ whole genome shotgun (WGS) entry which is preliminary data.</text>
</comment>
<dbReference type="GO" id="GO:0005634">
    <property type="term" value="C:nucleus"/>
    <property type="evidence" value="ECO:0007669"/>
    <property type="project" value="TreeGrafter"/>
</dbReference>
<evidence type="ECO:0000313" key="11">
    <source>
        <dbReference type="EMBL" id="KAK2149978.1"/>
    </source>
</evidence>
<dbReference type="GO" id="GO:0004694">
    <property type="term" value="F:eukaryotic translation initiation factor 2alpha kinase activity"/>
    <property type="evidence" value="ECO:0007669"/>
    <property type="project" value="TreeGrafter"/>
</dbReference>
<dbReference type="InterPro" id="IPR012337">
    <property type="entry name" value="RNaseH-like_sf"/>
</dbReference>
<protein>
    <recommendedName>
        <fullName evidence="1">non-specific serine/threonine protein kinase</fullName>
        <ecNumber evidence="1">2.7.11.1</ecNumber>
    </recommendedName>
</protein>
<sequence>ASVVTCLVVTAYVVTCLVVTACVVTRLVVTAYVVTCLVVTACVVTRLVVTACVVTCFVVTACVVTRLVVTACAATCLVVTAYVVTCLVVTACVVTCLVVTACVVTRLVVTACVVTRLVVTACVVTCLVVTACVVTCLVVSACVVTETVAEGGDGYTTDLGTRSYAAPEQLETTHYSTKADMFSVGMMVFELYQPFSSIMEKAMNFKSIRNQQLPEAFTKHWPDQARCILKLVGDADQRPSADEIISEVFLQLHEERLGLIQKMKMDSLKEEIMQLKKEARQQKQTIEQQNETIAQKNNKISQQEEQISRLQEKIEKLQTKMLWAQANGEVERQNASLLKRIQIAQAESRDWRKEMRKYLTSYRCIEHPTTGKSPAELLFGRKMRGKLPDMTINQVPDATVMPSKRARQRSTPTRLSPRVESRETRPRRATRMPKKYEDFVT</sequence>
<keyword evidence="9" id="KW-1133">Transmembrane helix</keyword>
<dbReference type="GO" id="GO:0005737">
    <property type="term" value="C:cytoplasm"/>
    <property type="evidence" value="ECO:0007669"/>
    <property type="project" value="TreeGrafter"/>
</dbReference>
<dbReference type="InterPro" id="IPR050339">
    <property type="entry name" value="CC_SR_Kinase"/>
</dbReference>